<reference evidence="1" key="3">
    <citation type="journal article" date="2017" name="Nature">
        <title>Genome sequence of the progenitor of the wheat D genome Aegilops tauschii.</title>
        <authorList>
            <person name="Luo M.C."/>
            <person name="Gu Y.Q."/>
            <person name="Puiu D."/>
            <person name="Wang H."/>
            <person name="Twardziok S.O."/>
            <person name="Deal K.R."/>
            <person name="Huo N."/>
            <person name="Zhu T."/>
            <person name="Wang L."/>
            <person name="Wang Y."/>
            <person name="McGuire P.E."/>
            <person name="Liu S."/>
            <person name="Long H."/>
            <person name="Ramasamy R.K."/>
            <person name="Rodriguez J.C."/>
            <person name="Van S.L."/>
            <person name="Yuan L."/>
            <person name="Wang Z."/>
            <person name="Xia Z."/>
            <person name="Xiao L."/>
            <person name="Anderson O.D."/>
            <person name="Ouyang S."/>
            <person name="Liang Y."/>
            <person name="Zimin A.V."/>
            <person name="Pertea G."/>
            <person name="Qi P."/>
            <person name="Bennetzen J.L."/>
            <person name="Dai X."/>
            <person name="Dawson M.W."/>
            <person name="Muller H.G."/>
            <person name="Kugler K."/>
            <person name="Rivarola-Duarte L."/>
            <person name="Spannagl M."/>
            <person name="Mayer K.F.X."/>
            <person name="Lu F.H."/>
            <person name="Bevan M.W."/>
            <person name="Leroy P."/>
            <person name="Li P."/>
            <person name="You F.M."/>
            <person name="Sun Q."/>
            <person name="Liu Z."/>
            <person name="Lyons E."/>
            <person name="Wicker T."/>
            <person name="Salzberg S.L."/>
            <person name="Devos K.M."/>
            <person name="Dvorak J."/>
        </authorList>
    </citation>
    <scope>NUCLEOTIDE SEQUENCE [LARGE SCALE GENOMIC DNA]</scope>
    <source>
        <strain evidence="1">cv. AL8/78</strain>
    </source>
</reference>
<dbReference type="PANTHER" id="PTHR33116:SF78">
    <property type="entry name" value="OS12G0587133 PROTEIN"/>
    <property type="match status" value="1"/>
</dbReference>
<dbReference type="EnsemblPlants" id="AET5Gv20668300.1">
    <property type="protein sequence ID" value="AET5Gv20668300.1"/>
    <property type="gene ID" value="AET5Gv20668300"/>
</dbReference>
<evidence type="ECO:0008006" key="3">
    <source>
        <dbReference type="Google" id="ProtNLM"/>
    </source>
</evidence>
<reference evidence="2" key="2">
    <citation type="journal article" date="2017" name="Nat. Plants">
        <title>The Aegilops tauschii genome reveals multiple impacts of transposons.</title>
        <authorList>
            <person name="Zhao G."/>
            <person name="Zou C."/>
            <person name="Li K."/>
            <person name="Wang K."/>
            <person name="Li T."/>
            <person name="Gao L."/>
            <person name="Zhang X."/>
            <person name="Wang H."/>
            <person name="Yang Z."/>
            <person name="Liu X."/>
            <person name="Jiang W."/>
            <person name="Mao L."/>
            <person name="Kong X."/>
            <person name="Jiao Y."/>
            <person name="Jia J."/>
        </authorList>
    </citation>
    <scope>NUCLEOTIDE SEQUENCE [LARGE SCALE GENOMIC DNA]</scope>
    <source>
        <strain evidence="2">cv. AL8/78</strain>
    </source>
</reference>
<keyword evidence="2" id="KW-1185">Reference proteome</keyword>
<evidence type="ECO:0000313" key="1">
    <source>
        <dbReference type="EnsemblPlants" id="AET5Gv20668300.1"/>
    </source>
</evidence>
<dbReference type="STRING" id="200361.A0A453L8B3"/>
<reference evidence="1" key="4">
    <citation type="submission" date="2019-03" db="UniProtKB">
        <authorList>
            <consortium name="EnsemblPlants"/>
        </authorList>
    </citation>
    <scope>IDENTIFICATION</scope>
</reference>
<dbReference type="Proteomes" id="UP000015105">
    <property type="component" value="Chromosome 5D"/>
</dbReference>
<reference evidence="2" key="1">
    <citation type="journal article" date="2014" name="Science">
        <title>Ancient hybridizations among the ancestral genomes of bread wheat.</title>
        <authorList>
            <consortium name="International Wheat Genome Sequencing Consortium,"/>
            <person name="Marcussen T."/>
            <person name="Sandve S.R."/>
            <person name="Heier L."/>
            <person name="Spannagl M."/>
            <person name="Pfeifer M."/>
            <person name="Jakobsen K.S."/>
            <person name="Wulff B.B."/>
            <person name="Steuernagel B."/>
            <person name="Mayer K.F."/>
            <person name="Olsen O.A."/>
        </authorList>
    </citation>
    <scope>NUCLEOTIDE SEQUENCE [LARGE SCALE GENOMIC DNA]</scope>
    <source>
        <strain evidence="2">cv. AL8/78</strain>
    </source>
</reference>
<organism evidence="1 2">
    <name type="scientific">Aegilops tauschii subsp. strangulata</name>
    <name type="common">Goatgrass</name>
    <dbReference type="NCBI Taxonomy" id="200361"/>
    <lineage>
        <taxon>Eukaryota</taxon>
        <taxon>Viridiplantae</taxon>
        <taxon>Streptophyta</taxon>
        <taxon>Embryophyta</taxon>
        <taxon>Tracheophyta</taxon>
        <taxon>Spermatophyta</taxon>
        <taxon>Magnoliopsida</taxon>
        <taxon>Liliopsida</taxon>
        <taxon>Poales</taxon>
        <taxon>Poaceae</taxon>
        <taxon>BOP clade</taxon>
        <taxon>Pooideae</taxon>
        <taxon>Triticodae</taxon>
        <taxon>Triticeae</taxon>
        <taxon>Triticinae</taxon>
        <taxon>Aegilops</taxon>
    </lineage>
</organism>
<evidence type="ECO:0000313" key="2">
    <source>
        <dbReference type="Proteomes" id="UP000015105"/>
    </source>
</evidence>
<name>A0A453L8B3_AEGTS</name>
<accession>A0A453L8B3</accession>
<sequence>TMLFILCMEPLRALFHYATEKGMLAPLARSGLKQWVSMFADDVVVFFKPNELEARTCDAVLQLFGQASGLVVNRNKSMIMPIRCSSNELDLVTNNLGCPSGAFPCKYLSLPLTLRKQTAAQLQGLVDKVGDALPLWKAALLPKSSRLLLIQSVLCAIPVHSMLVMDLPAKTISAVTKICRGFLWCGNKEAHGGNCSVSWEVVSTPKWAGGLGIANLKWLNKALQARWPWLQKYDKERPWAEFQISVLAEANALVQAAAISSVGDGKSTIFWEDKWLDGSRIGDIAPLIYDRIPRRIRQSMRVSEALNNNSWVASIGTELSAEALLQFLRLWLRVVETQLLENVEDTVRWSWESNGQFSARSAYAARFLGMEVSPEAEFTWDSRAPLRCRFFSWRALKNR</sequence>
<dbReference type="Gramene" id="AET5Gv20668300.1">
    <property type="protein sequence ID" value="AET5Gv20668300.1"/>
    <property type="gene ID" value="AET5Gv20668300"/>
</dbReference>
<proteinExistence type="predicted"/>
<protein>
    <recommendedName>
        <fullName evidence="3">Reverse transcriptase domain-containing protein</fullName>
    </recommendedName>
</protein>
<dbReference type="AlphaFoldDB" id="A0A453L8B3"/>
<reference evidence="1" key="5">
    <citation type="journal article" date="2021" name="G3 (Bethesda)">
        <title>Aegilops tauschii genome assembly Aet v5.0 features greater sequence contiguity and improved annotation.</title>
        <authorList>
            <person name="Wang L."/>
            <person name="Zhu T."/>
            <person name="Rodriguez J.C."/>
            <person name="Deal K.R."/>
            <person name="Dubcovsky J."/>
            <person name="McGuire P.E."/>
            <person name="Lux T."/>
            <person name="Spannagl M."/>
            <person name="Mayer K.F.X."/>
            <person name="Baldrich P."/>
            <person name="Meyers B.C."/>
            <person name="Huo N."/>
            <person name="Gu Y.Q."/>
            <person name="Zhou H."/>
            <person name="Devos K.M."/>
            <person name="Bennetzen J.L."/>
            <person name="Unver T."/>
            <person name="Budak H."/>
            <person name="Gulick P.J."/>
            <person name="Galiba G."/>
            <person name="Kalapos B."/>
            <person name="Nelson D.R."/>
            <person name="Li P."/>
            <person name="You F.M."/>
            <person name="Luo M.C."/>
            <person name="Dvorak J."/>
        </authorList>
    </citation>
    <scope>NUCLEOTIDE SEQUENCE [LARGE SCALE GENOMIC DNA]</scope>
    <source>
        <strain evidence="1">cv. AL8/78</strain>
    </source>
</reference>
<dbReference type="PANTHER" id="PTHR33116">
    <property type="entry name" value="REVERSE TRANSCRIPTASE ZINC-BINDING DOMAIN-CONTAINING PROTEIN-RELATED-RELATED"/>
    <property type="match status" value="1"/>
</dbReference>